<dbReference type="EMBL" id="OUNE01000086">
    <property type="protein sequence ID" value="SPP33016.1"/>
    <property type="molecule type" value="Genomic_DNA"/>
</dbReference>
<proteinExistence type="predicted"/>
<gene>
    <name evidence="1" type="ORF">WBAD_0486</name>
</gene>
<evidence type="ECO:0000313" key="1">
    <source>
        <dbReference type="EMBL" id="SPP33016.1"/>
    </source>
</evidence>
<accession>A0A3B0IZ08</accession>
<protein>
    <submittedName>
        <fullName evidence="1">Uncharacterized protein</fullName>
    </submittedName>
</protein>
<name>A0A3B0IZ08_9RICK</name>
<sequence>MDQSQERLNVNVSFEGEFAQYLTEVAKTWNKTIPEVLVSLVKEEFEAEKEMAEIIKERDVPDAKTVKNEDVDWDKVLSAKTIKDE</sequence>
<reference evidence="1" key="1">
    <citation type="submission" date="2018-04" db="EMBL/GenBank/DDBJ databases">
        <authorList>
            <person name="Go L.Y."/>
            <person name="Mitchell J.A."/>
        </authorList>
    </citation>
    <scope>NUCLEOTIDE SEQUENCE</scope>
    <source>
        <strain evidence="1">WBAD</strain>
    </source>
</reference>
<dbReference type="AlphaFoldDB" id="A0A3B0IZ08"/>
<organism evidence="1">
    <name type="scientific">Wolbachia endosymbiont of Aleurodicus dispersus</name>
    <dbReference type="NCBI Taxonomy" id="1288877"/>
    <lineage>
        <taxon>Bacteria</taxon>
        <taxon>Pseudomonadati</taxon>
        <taxon>Pseudomonadota</taxon>
        <taxon>Alphaproteobacteria</taxon>
        <taxon>Rickettsiales</taxon>
        <taxon>Anaplasmataceae</taxon>
        <taxon>Wolbachieae</taxon>
        <taxon>Wolbachia</taxon>
    </lineage>
</organism>